<evidence type="ECO:0000313" key="11">
    <source>
        <dbReference type="EMBL" id="PLM68715.1"/>
    </source>
</evidence>
<dbReference type="EMBL" id="PIET01000021">
    <property type="protein sequence ID" value="PLM68715.1"/>
    <property type="molecule type" value="Genomic_DNA"/>
</dbReference>
<dbReference type="EMBL" id="JARTTH020000001">
    <property type="protein sequence ID" value="MEC6049765.1"/>
    <property type="molecule type" value="Genomic_DNA"/>
</dbReference>
<evidence type="ECO:0000256" key="3">
    <source>
        <dbReference type="ARBA" id="ARBA00022729"/>
    </source>
</evidence>
<dbReference type="GO" id="GO:0071555">
    <property type="term" value="P:cell wall organization"/>
    <property type="evidence" value="ECO:0007669"/>
    <property type="project" value="InterPro"/>
</dbReference>
<feature type="domain" description="Pili assembly chaperone N-terminal" evidence="8">
    <location>
        <begin position="31"/>
        <end position="154"/>
    </location>
</feature>
<accession>A0A2J5A0A3</accession>
<dbReference type="GO" id="GO:0030288">
    <property type="term" value="C:outer membrane-bounded periplasmic space"/>
    <property type="evidence" value="ECO:0007669"/>
    <property type="project" value="InterPro"/>
</dbReference>
<evidence type="ECO:0000256" key="2">
    <source>
        <dbReference type="ARBA" id="ARBA00007399"/>
    </source>
</evidence>
<dbReference type="Pfam" id="PF02753">
    <property type="entry name" value="PapD_C"/>
    <property type="match status" value="1"/>
</dbReference>
<keyword evidence="5 6" id="KW-0143">Chaperone</keyword>
<feature type="domain" description="Pili assembly chaperone C-terminal" evidence="9">
    <location>
        <begin position="176"/>
        <end position="233"/>
    </location>
</feature>
<dbReference type="InterPro" id="IPR013783">
    <property type="entry name" value="Ig-like_fold"/>
</dbReference>
<evidence type="ECO:0000256" key="6">
    <source>
        <dbReference type="RuleBase" id="RU003918"/>
    </source>
</evidence>
<dbReference type="Proteomes" id="UP000234661">
    <property type="component" value="Unassembled WGS sequence"/>
</dbReference>
<dbReference type="PROSITE" id="PS00635">
    <property type="entry name" value="PILI_CHAPERONE"/>
    <property type="match status" value="1"/>
</dbReference>
<reference evidence="11 14" key="2">
    <citation type="submission" date="2018-01" db="EMBL/GenBank/DDBJ databases">
        <title>Genomic study of Klebsiella pneumoniae.</title>
        <authorList>
            <person name="Yang Y."/>
            <person name="Bicalho R."/>
        </authorList>
    </citation>
    <scope>NUCLEOTIDE SEQUENCE [LARGE SCALE GENOMIC DNA]</scope>
    <source>
        <strain evidence="11 14">A2</strain>
    </source>
</reference>
<keyword evidence="4" id="KW-0574">Periplasm</keyword>
<dbReference type="InterPro" id="IPR050643">
    <property type="entry name" value="Periplasmic_pilus_chap"/>
</dbReference>
<keyword evidence="3 7" id="KW-0732">Signal</keyword>
<feature type="signal peptide" evidence="7">
    <location>
        <begin position="1"/>
        <end position="29"/>
    </location>
</feature>
<dbReference type="RefSeq" id="WP_064358890.1">
    <property type="nucleotide sequence ID" value="NZ_CABGLD010000006.1"/>
</dbReference>
<proteinExistence type="inferred from homology"/>
<dbReference type="InterPro" id="IPR016148">
    <property type="entry name" value="Pili_assmbl_chaperone_C"/>
</dbReference>
<evidence type="ECO:0000256" key="1">
    <source>
        <dbReference type="ARBA" id="ARBA00004418"/>
    </source>
</evidence>
<dbReference type="PANTHER" id="PTHR30251">
    <property type="entry name" value="PILUS ASSEMBLY CHAPERONE"/>
    <property type="match status" value="1"/>
</dbReference>
<dbReference type="NCBIfam" id="NF011782">
    <property type="entry name" value="PRK15246.1"/>
    <property type="match status" value="1"/>
</dbReference>
<dbReference type="Pfam" id="PF00345">
    <property type="entry name" value="PapD_N"/>
    <property type="match status" value="1"/>
</dbReference>
<protein>
    <submittedName>
        <fullName evidence="10">Fimbrial assembly chaperone</fullName>
    </submittedName>
    <submittedName>
        <fullName evidence="11">Fimbrial assembly protein</fullName>
    </submittedName>
    <submittedName>
        <fullName evidence="12">Putative fimbriae chaperone</fullName>
    </submittedName>
</protein>
<gene>
    <name evidence="12" type="primary">stbE</name>
    <name evidence="11" type="ORF">CWM85_02605</name>
    <name evidence="13" type="ORF">NCTC11685_05390</name>
    <name evidence="12" type="ORF">NCTC11694_05293</name>
    <name evidence="10" type="ORF">QAB24_004415</name>
</gene>
<dbReference type="Proteomes" id="UP000255050">
    <property type="component" value="Unassembled WGS sequence"/>
</dbReference>
<dbReference type="InterPro" id="IPR001829">
    <property type="entry name" value="Pili_assmbl_chaperone_bac"/>
</dbReference>
<dbReference type="EMBL" id="UGJR01000002">
    <property type="protein sequence ID" value="STR44000.1"/>
    <property type="molecule type" value="Genomic_DNA"/>
</dbReference>
<dbReference type="Proteomes" id="UP000254863">
    <property type="component" value="Unassembled WGS sequence"/>
</dbReference>
<evidence type="ECO:0000256" key="5">
    <source>
        <dbReference type="ARBA" id="ARBA00023186"/>
    </source>
</evidence>
<dbReference type="PANTHER" id="PTHR30251:SF7">
    <property type="entry name" value="FIMBRIAE CHAPARONE"/>
    <property type="match status" value="1"/>
</dbReference>
<comment type="subcellular location">
    <subcellularLocation>
        <location evidence="1 6">Periplasm</location>
    </subcellularLocation>
</comment>
<evidence type="ECO:0000256" key="7">
    <source>
        <dbReference type="SAM" id="SignalP"/>
    </source>
</evidence>
<evidence type="ECO:0000256" key="4">
    <source>
        <dbReference type="ARBA" id="ARBA00022764"/>
    </source>
</evidence>
<dbReference type="Gene3D" id="2.60.40.10">
    <property type="entry name" value="Immunoglobulins"/>
    <property type="match status" value="2"/>
</dbReference>
<reference evidence="15 16" key="3">
    <citation type="submission" date="2018-06" db="EMBL/GenBank/DDBJ databases">
        <authorList>
            <consortium name="Pathogen Informatics"/>
            <person name="Doyle S."/>
        </authorList>
    </citation>
    <scope>NUCLEOTIDE SEQUENCE [LARGE SCALE GENOMIC DNA]</scope>
    <source>
        <strain evidence="13 15">NCTC11685</strain>
        <strain evidence="12 16">NCTC11694</strain>
    </source>
</reference>
<dbReference type="AlphaFoldDB" id="A0A2J5A0A3"/>
<dbReference type="PRINTS" id="PR00969">
    <property type="entry name" value="CHAPERONPILI"/>
</dbReference>
<dbReference type="InterPro" id="IPR008962">
    <property type="entry name" value="PapD-like_sf"/>
</dbReference>
<organism evidence="11 14">
    <name type="scientific">Klebsiella michiganensis</name>
    <dbReference type="NCBI Taxonomy" id="1134687"/>
    <lineage>
        <taxon>Bacteria</taxon>
        <taxon>Pseudomonadati</taxon>
        <taxon>Pseudomonadota</taxon>
        <taxon>Gammaproteobacteria</taxon>
        <taxon>Enterobacterales</taxon>
        <taxon>Enterobacteriaceae</taxon>
        <taxon>Klebsiella/Raoultella group</taxon>
        <taxon>Klebsiella</taxon>
    </lineage>
</organism>
<dbReference type="EMBL" id="UGMS01000002">
    <property type="protein sequence ID" value="STW72303.1"/>
    <property type="molecule type" value="Genomic_DNA"/>
</dbReference>
<comment type="similarity">
    <text evidence="2 6">Belongs to the periplasmic pilus chaperone family.</text>
</comment>
<evidence type="ECO:0000313" key="14">
    <source>
        <dbReference type="Proteomes" id="UP000234661"/>
    </source>
</evidence>
<evidence type="ECO:0000313" key="10">
    <source>
        <dbReference type="EMBL" id="MEC6049765.1"/>
    </source>
</evidence>
<evidence type="ECO:0000259" key="8">
    <source>
        <dbReference type="Pfam" id="PF00345"/>
    </source>
</evidence>
<evidence type="ECO:0000313" key="12">
    <source>
        <dbReference type="EMBL" id="STR44000.1"/>
    </source>
</evidence>
<sequence length="245" mass="27217">MRSYRQWLVFSKAVLALLLLAGVNSASFAAVNVDRTRLVFAASDIAQSLTLANDSVTPMLLQVWTDAGETASSPDNSRTPLVVLPPVFKMQPDELRTLRVMLSSRRSLPEDRESLFWLNIYQIPPELSATKSATRKLVLPLRLRLKVFIRPTGLKAPTANDEQKLRFSIASQGITITNPTPWYMSLTVTATKGIRIGYIMLAPYERRDVVLSQAPGVGTTVNYAVINDSGNWRTYTATIMAKKES</sequence>
<feature type="chain" id="PRO_5043156558" evidence="7">
    <location>
        <begin position="30"/>
        <end position="245"/>
    </location>
</feature>
<dbReference type="InterPro" id="IPR016147">
    <property type="entry name" value="Pili_assmbl_chaperone_N"/>
</dbReference>
<dbReference type="SUPFAM" id="SSF49584">
    <property type="entry name" value="Periplasmic chaperone C-domain"/>
    <property type="match status" value="1"/>
</dbReference>
<reference evidence="10" key="4">
    <citation type="journal article" date="2023" name="Nat. Commun.">
        <title>Genomic dissection of endemic carbapenem resistance reveals metallo-beta-lactamase dissemination through clonal, plasmid and integron transfer.</title>
        <authorList>
            <person name="Macesic N."/>
            <person name="Hawkey J."/>
            <person name="Vezina B."/>
            <person name="Wisniewski J.A."/>
            <person name="Cottingham H."/>
            <person name="Blakeway L.V."/>
            <person name="Harshegyi T."/>
            <person name="Pragastis K."/>
            <person name="Badoordeen G.Z."/>
            <person name="Dennison A."/>
            <person name="Spelman D.W."/>
            <person name="Jenney A.W.J."/>
            <person name="Peleg A.Y."/>
        </authorList>
    </citation>
    <scope>NUCLEOTIDE SEQUENCE</scope>
    <source>
        <strain evidence="10">CPO078</strain>
    </source>
</reference>
<dbReference type="InterPro" id="IPR036316">
    <property type="entry name" value="Pili_assmbl_chap_C_dom_sf"/>
</dbReference>
<reference evidence="10" key="5">
    <citation type="submission" date="2024-01" db="EMBL/GenBank/DDBJ databases">
        <authorList>
            <person name="Macesic N."/>
        </authorList>
    </citation>
    <scope>NUCLEOTIDE SEQUENCE</scope>
    <source>
        <strain evidence="10">CPO078</strain>
    </source>
</reference>
<name>A0A2J5A0A3_9ENTR</name>
<evidence type="ECO:0000313" key="13">
    <source>
        <dbReference type="EMBL" id="STW72303.1"/>
    </source>
</evidence>
<evidence type="ECO:0000313" key="16">
    <source>
        <dbReference type="Proteomes" id="UP000255050"/>
    </source>
</evidence>
<evidence type="ECO:0000259" key="9">
    <source>
        <dbReference type="Pfam" id="PF02753"/>
    </source>
</evidence>
<dbReference type="InterPro" id="IPR018046">
    <property type="entry name" value="Pili_assmbl_chaperone_CS"/>
</dbReference>
<comment type="caution">
    <text evidence="11">The sequence shown here is derived from an EMBL/GenBank/DDBJ whole genome shotgun (WGS) entry which is preliminary data.</text>
</comment>
<dbReference type="Proteomes" id="UP001175817">
    <property type="component" value="Unassembled WGS sequence"/>
</dbReference>
<dbReference type="SUPFAM" id="SSF49354">
    <property type="entry name" value="PapD-like"/>
    <property type="match status" value="1"/>
</dbReference>
<evidence type="ECO:0000313" key="15">
    <source>
        <dbReference type="Proteomes" id="UP000254863"/>
    </source>
</evidence>
<reference evidence="11 14" key="1">
    <citation type="submission" date="2017-11" db="EMBL/GenBank/DDBJ databases">
        <authorList>
            <person name="Han C.G."/>
        </authorList>
    </citation>
    <scope>NUCLEOTIDE SEQUENCE [LARGE SCALE GENOMIC DNA]</scope>
    <source>
        <strain evidence="11 14">A2</strain>
    </source>
</reference>